<evidence type="ECO:0000256" key="1">
    <source>
        <dbReference type="ARBA" id="ARBA00009737"/>
    </source>
</evidence>
<comment type="caution">
    <text evidence="3">The sequence shown here is derived from an EMBL/GenBank/DDBJ whole genome shotgun (WGS) entry which is preliminary data.</text>
</comment>
<evidence type="ECO:0000256" key="2">
    <source>
        <dbReference type="SAM" id="MobiDB-lite"/>
    </source>
</evidence>
<dbReference type="PANTHER" id="PTHR33732">
    <property type="entry name" value="REF/SRPP-LIKE PROTEIN OS05G0151300/LOC_OS05G05940"/>
    <property type="match status" value="1"/>
</dbReference>
<protein>
    <submittedName>
        <fullName evidence="3">Uncharacterized protein</fullName>
    </submittedName>
</protein>
<dbReference type="Proteomes" id="UP000287651">
    <property type="component" value="Unassembled WGS sequence"/>
</dbReference>
<comment type="similarity">
    <text evidence="1">Belongs to the REF/SRPP family.</text>
</comment>
<dbReference type="InterPro" id="IPR008802">
    <property type="entry name" value="REF"/>
</dbReference>
<dbReference type="PANTHER" id="PTHR33732:SF3">
    <property type="entry name" value="OS07G0671800 PROTEIN"/>
    <property type="match status" value="1"/>
</dbReference>
<feature type="compositionally biased region" description="Basic and acidic residues" evidence="2">
    <location>
        <begin position="149"/>
        <end position="159"/>
    </location>
</feature>
<accession>A0A426XL80</accession>
<evidence type="ECO:0000313" key="4">
    <source>
        <dbReference type="Proteomes" id="UP000287651"/>
    </source>
</evidence>
<gene>
    <name evidence="3" type="ORF">B296_00041665</name>
</gene>
<name>A0A426XL80_ENSVE</name>
<proteinExistence type="inferred from homology"/>
<sequence length="262" mass="28700">MRRIDSTRFKGSGKLEIVTGLCDVVALRVEESIGSISRDIQDLQKDLYRGVSIGDAGDREYDVQSCRGGRPCGPRPDVSGLTRRNDVALALAWSELSGYRGGHPHNPRADVSRLIDRGDMATDIVLDPSWGIYGNEPSGNFSTPPTDSNRFHEDRRARGPTDPPSPLLPSLLTQEPEGLKYLGFVHVAALQAVVCLVGLYEFAKDNSGPLKPGVHSVECAVTAVIGPVYEKFRDVPYEILKFVDTKVLRSHLFSPLSCRTNP</sequence>
<feature type="compositionally biased region" description="Polar residues" evidence="2">
    <location>
        <begin position="137"/>
        <end position="148"/>
    </location>
</feature>
<dbReference type="EMBL" id="AMZH03019501">
    <property type="protein sequence ID" value="RRT40278.1"/>
    <property type="molecule type" value="Genomic_DNA"/>
</dbReference>
<reference evidence="3 4" key="1">
    <citation type="journal article" date="2014" name="Agronomy (Basel)">
        <title>A Draft Genome Sequence for Ensete ventricosum, the Drought-Tolerant Tree Against Hunger.</title>
        <authorList>
            <person name="Harrison J."/>
            <person name="Moore K.A."/>
            <person name="Paszkiewicz K."/>
            <person name="Jones T."/>
            <person name="Grant M."/>
            <person name="Ambacheew D."/>
            <person name="Muzemil S."/>
            <person name="Studholme D.J."/>
        </authorList>
    </citation>
    <scope>NUCLEOTIDE SEQUENCE [LARGE SCALE GENOMIC DNA]</scope>
</reference>
<dbReference type="Pfam" id="PF05755">
    <property type="entry name" value="REF"/>
    <property type="match status" value="1"/>
</dbReference>
<organism evidence="3 4">
    <name type="scientific">Ensete ventricosum</name>
    <name type="common">Abyssinian banana</name>
    <name type="synonym">Musa ensete</name>
    <dbReference type="NCBI Taxonomy" id="4639"/>
    <lineage>
        <taxon>Eukaryota</taxon>
        <taxon>Viridiplantae</taxon>
        <taxon>Streptophyta</taxon>
        <taxon>Embryophyta</taxon>
        <taxon>Tracheophyta</taxon>
        <taxon>Spermatophyta</taxon>
        <taxon>Magnoliopsida</taxon>
        <taxon>Liliopsida</taxon>
        <taxon>Zingiberales</taxon>
        <taxon>Musaceae</taxon>
        <taxon>Ensete</taxon>
    </lineage>
</organism>
<dbReference type="AlphaFoldDB" id="A0A426XL80"/>
<evidence type="ECO:0000313" key="3">
    <source>
        <dbReference type="EMBL" id="RRT40278.1"/>
    </source>
</evidence>
<feature type="region of interest" description="Disordered" evidence="2">
    <location>
        <begin position="135"/>
        <end position="168"/>
    </location>
</feature>